<organism evidence="2 3">
    <name type="scientific">Acrobeloides nanus</name>
    <dbReference type="NCBI Taxonomy" id="290746"/>
    <lineage>
        <taxon>Eukaryota</taxon>
        <taxon>Metazoa</taxon>
        <taxon>Ecdysozoa</taxon>
        <taxon>Nematoda</taxon>
        <taxon>Chromadorea</taxon>
        <taxon>Rhabditida</taxon>
        <taxon>Tylenchina</taxon>
        <taxon>Cephalobomorpha</taxon>
        <taxon>Cephaloboidea</taxon>
        <taxon>Cephalobidae</taxon>
        <taxon>Acrobeloides</taxon>
    </lineage>
</organism>
<keyword evidence="1" id="KW-0472">Membrane</keyword>
<dbReference type="Proteomes" id="UP000887540">
    <property type="component" value="Unplaced"/>
</dbReference>
<evidence type="ECO:0000256" key="1">
    <source>
        <dbReference type="SAM" id="Phobius"/>
    </source>
</evidence>
<name>A0A914DY01_9BILA</name>
<proteinExistence type="predicted"/>
<evidence type="ECO:0000313" key="2">
    <source>
        <dbReference type="Proteomes" id="UP000887540"/>
    </source>
</evidence>
<keyword evidence="1" id="KW-1133">Transmembrane helix</keyword>
<keyword evidence="1" id="KW-0812">Transmembrane</keyword>
<protein>
    <submittedName>
        <fullName evidence="3">Secreted peptide</fullName>
    </submittedName>
</protein>
<accession>A0A914DY01</accession>
<evidence type="ECO:0000313" key="3">
    <source>
        <dbReference type="WBParaSite" id="ACRNAN_scaffold4277.g14861.t1"/>
    </source>
</evidence>
<feature type="transmembrane region" description="Helical" evidence="1">
    <location>
        <begin position="20"/>
        <end position="42"/>
    </location>
</feature>
<keyword evidence="2" id="KW-1185">Reference proteome</keyword>
<dbReference type="AlphaFoldDB" id="A0A914DY01"/>
<sequence length="67" mass="7730">MRRDRVFRSGNWRCFGRRAILVRTTTSSSSIVVFFFVVLLSMHRPTDKTSSSPATLSSSYRFLALLR</sequence>
<dbReference type="WBParaSite" id="ACRNAN_scaffold4277.g14861.t1">
    <property type="protein sequence ID" value="ACRNAN_scaffold4277.g14861.t1"/>
    <property type="gene ID" value="ACRNAN_scaffold4277.g14861"/>
</dbReference>
<reference evidence="3" key="1">
    <citation type="submission" date="2022-11" db="UniProtKB">
        <authorList>
            <consortium name="WormBaseParasite"/>
        </authorList>
    </citation>
    <scope>IDENTIFICATION</scope>
</reference>